<keyword evidence="2" id="KW-1185">Reference proteome</keyword>
<evidence type="ECO:0000313" key="2">
    <source>
        <dbReference type="Proteomes" id="UP001314170"/>
    </source>
</evidence>
<dbReference type="Proteomes" id="UP001314170">
    <property type="component" value="Unassembled WGS sequence"/>
</dbReference>
<accession>A0AAV1R946</accession>
<dbReference type="EMBL" id="CAWUPB010000913">
    <property type="protein sequence ID" value="CAK7330925.1"/>
    <property type="molecule type" value="Genomic_DNA"/>
</dbReference>
<gene>
    <name evidence="1" type="ORF">DCAF_LOCUS8208</name>
</gene>
<evidence type="ECO:0000313" key="1">
    <source>
        <dbReference type="EMBL" id="CAK7330925.1"/>
    </source>
</evidence>
<protein>
    <submittedName>
        <fullName evidence="1">Uncharacterized protein</fullName>
    </submittedName>
</protein>
<comment type="caution">
    <text evidence="1">The sequence shown here is derived from an EMBL/GenBank/DDBJ whole genome shotgun (WGS) entry which is preliminary data.</text>
</comment>
<organism evidence="1 2">
    <name type="scientific">Dovyalis caffra</name>
    <dbReference type="NCBI Taxonomy" id="77055"/>
    <lineage>
        <taxon>Eukaryota</taxon>
        <taxon>Viridiplantae</taxon>
        <taxon>Streptophyta</taxon>
        <taxon>Embryophyta</taxon>
        <taxon>Tracheophyta</taxon>
        <taxon>Spermatophyta</taxon>
        <taxon>Magnoliopsida</taxon>
        <taxon>eudicotyledons</taxon>
        <taxon>Gunneridae</taxon>
        <taxon>Pentapetalae</taxon>
        <taxon>rosids</taxon>
        <taxon>fabids</taxon>
        <taxon>Malpighiales</taxon>
        <taxon>Salicaceae</taxon>
        <taxon>Flacourtieae</taxon>
        <taxon>Dovyalis</taxon>
    </lineage>
</organism>
<reference evidence="1 2" key="1">
    <citation type="submission" date="2024-01" db="EMBL/GenBank/DDBJ databases">
        <authorList>
            <person name="Waweru B."/>
        </authorList>
    </citation>
    <scope>NUCLEOTIDE SEQUENCE [LARGE SCALE GENOMIC DNA]</scope>
</reference>
<name>A0AAV1R946_9ROSI</name>
<dbReference type="AlphaFoldDB" id="A0AAV1R946"/>
<sequence length="97" mass="10673">MCKRQAKVCVDGGGPDDSTKGVDRCFLKETNGDGTDDSGEGGLKVAKGHNIRLLNFKGRGIWIVDVESEEVEIEAKSAIYCRKPDRERERVAVFVES</sequence>
<proteinExistence type="predicted"/>